<protein>
    <submittedName>
        <fullName evidence="5">Flavodoxin</fullName>
    </submittedName>
</protein>
<dbReference type="SUPFAM" id="SSF52218">
    <property type="entry name" value="Flavoproteins"/>
    <property type="match status" value="1"/>
</dbReference>
<dbReference type="Pfam" id="PF12724">
    <property type="entry name" value="Flavodoxin_5"/>
    <property type="match status" value="1"/>
</dbReference>
<sequence>MKFCGHLAGAFPLTMSRKIMAKIAVIYFSGYGHTKRVAEHVAKGANAELIAVDSNGDIQEADWQTLNDADAIIFGAPTYMGNVPWQFKKFADASSKVWFTRGWQDKVFGGFTNSASLNGDKQVSLQWMQTLASQHGGIWVSLGQLPSNTLAATRDDVNNLGGSVGLLVQSPADASAEQIAQGDLDTAVKYGARVADVAARLS</sequence>
<dbReference type="PROSITE" id="PS00201">
    <property type="entry name" value="FLAVODOXIN"/>
    <property type="match status" value="1"/>
</dbReference>
<dbReference type="AlphaFoldDB" id="S3IWU5"/>
<evidence type="ECO:0000313" key="5">
    <source>
        <dbReference type="EMBL" id="EPF17011.1"/>
    </source>
</evidence>
<dbReference type="GO" id="GO:0003955">
    <property type="term" value="F:NAD(P)H dehydrogenase (quinone) activity"/>
    <property type="evidence" value="ECO:0007669"/>
    <property type="project" value="TreeGrafter"/>
</dbReference>
<comment type="cofactor">
    <cofactor evidence="1">
        <name>FMN</name>
        <dbReference type="ChEBI" id="CHEBI:58210"/>
    </cofactor>
</comment>
<dbReference type="InterPro" id="IPR008254">
    <property type="entry name" value="Flavodoxin/NO_synth"/>
</dbReference>
<dbReference type="Proteomes" id="UP000014585">
    <property type="component" value="Unassembled WGS sequence"/>
</dbReference>
<dbReference type="InterPro" id="IPR026816">
    <property type="entry name" value="Flavodoxin_dom"/>
</dbReference>
<dbReference type="InterPro" id="IPR029039">
    <property type="entry name" value="Flavoprotein-like_sf"/>
</dbReference>
<dbReference type="PATRIC" id="fig|566551.4.peg.2068"/>
<dbReference type="GO" id="GO:0010181">
    <property type="term" value="F:FMN binding"/>
    <property type="evidence" value="ECO:0007669"/>
    <property type="project" value="InterPro"/>
</dbReference>
<accession>S3IWU5</accession>
<reference evidence="5 6" key="1">
    <citation type="submission" date="2013-04" db="EMBL/GenBank/DDBJ databases">
        <authorList>
            <person name="Weinstock G."/>
            <person name="Sodergren E."/>
            <person name="Lobos E.A."/>
            <person name="Fulton L."/>
            <person name="Fulton R."/>
            <person name="Courtney L."/>
            <person name="Fronick C."/>
            <person name="O'Laughlin M."/>
            <person name="Godfrey J."/>
            <person name="Wilson R.M."/>
            <person name="Miner T."/>
            <person name="Farmer C."/>
            <person name="Delehaunty K."/>
            <person name="Cordes M."/>
            <person name="Minx P."/>
            <person name="Tomlinson C."/>
            <person name="Chen J."/>
            <person name="Wollam A."/>
            <person name="Pepin K.H."/>
            <person name="Palsikar V.B."/>
            <person name="Zhang X."/>
            <person name="Suruliraj S."/>
            <person name="Perna N.T."/>
            <person name="Plunkett G."/>
            <person name="Warren W."/>
            <person name="Mitreva M."/>
            <person name="Mardis E.R."/>
            <person name="Wilson R.K."/>
        </authorList>
    </citation>
    <scope>NUCLEOTIDE SEQUENCE [LARGE SCALE GENOMIC DNA]</scope>
    <source>
        <strain evidence="5 6">DSM 4568</strain>
    </source>
</reference>
<evidence type="ECO:0000256" key="3">
    <source>
        <dbReference type="ARBA" id="ARBA00022643"/>
    </source>
</evidence>
<dbReference type="STRING" id="566551.HMPREF0201_02246"/>
<organism evidence="5 6">
    <name type="scientific">Cedecea davisae DSM 4568</name>
    <dbReference type="NCBI Taxonomy" id="566551"/>
    <lineage>
        <taxon>Bacteria</taxon>
        <taxon>Pseudomonadati</taxon>
        <taxon>Pseudomonadota</taxon>
        <taxon>Gammaproteobacteria</taxon>
        <taxon>Enterobacterales</taxon>
        <taxon>Enterobacteriaceae</taxon>
        <taxon>Cedecea</taxon>
    </lineage>
</organism>
<proteinExistence type="predicted"/>
<dbReference type="PANTHER" id="PTHR30546">
    <property type="entry name" value="FLAVODOXIN-RELATED PROTEIN WRBA-RELATED"/>
    <property type="match status" value="1"/>
</dbReference>
<dbReference type="PROSITE" id="PS50902">
    <property type="entry name" value="FLAVODOXIN_LIKE"/>
    <property type="match status" value="1"/>
</dbReference>
<evidence type="ECO:0000256" key="1">
    <source>
        <dbReference type="ARBA" id="ARBA00001917"/>
    </source>
</evidence>
<evidence type="ECO:0000256" key="2">
    <source>
        <dbReference type="ARBA" id="ARBA00022630"/>
    </source>
</evidence>
<dbReference type="InterPro" id="IPR001226">
    <property type="entry name" value="Flavodoxin_CS"/>
</dbReference>
<name>S3IWU5_9ENTR</name>
<dbReference type="GO" id="GO:0009055">
    <property type="term" value="F:electron transfer activity"/>
    <property type="evidence" value="ECO:0007669"/>
    <property type="project" value="InterPro"/>
</dbReference>
<dbReference type="EMBL" id="ATDT01000020">
    <property type="protein sequence ID" value="EPF17011.1"/>
    <property type="molecule type" value="Genomic_DNA"/>
</dbReference>
<gene>
    <name evidence="5" type="ORF">HMPREF0201_02246</name>
</gene>
<keyword evidence="2" id="KW-0285">Flavoprotein</keyword>
<keyword evidence="3" id="KW-0288">FMN</keyword>
<evidence type="ECO:0000313" key="6">
    <source>
        <dbReference type="Proteomes" id="UP000014585"/>
    </source>
</evidence>
<dbReference type="Gene3D" id="3.40.50.360">
    <property type="match status" value="1"/>
</dbReference>
<feature type="domain" description="Flavodoxin-like" evidence="4">
    <location>
        <begin position="23"/>
        <end position="195"/>
    </location>
</feature>
<dbReference type="GO" id="GO:0016020">
    <property type="term" value="C:membrane"/>
    <property type="evidence" value="ECO:0007669"/>
    <property type="project" value="TreeGrafter"/>
</dbReference>
<dbReference type="PANTHER" id="PTHR30546:SF23">
    <property type="entry name" value="FLAVOPROTEIN-LIKE PROTEIN YCP4-RELATED"/>
    <property type="match status" value="1"/>
</dbReference>
<evidence type="ECO:0000259" key="4">
    <source>
        <dbReference type="PROSITE" id="PS50902"/>
    </source>
</evidence>
<comment type="caution">
    <text evidence="5">The sequence shown here is derived from an EMBL/GenBank/DDBJ whole genome shotgun (WGS) entry which is preliminary data.</text>
</comment>
<dbReference type="HOGENOM" id="CLU_051402_2_1_6"/>